<gene>
    <name evidence="1" type="ORF">QFC22_004963</name>
</gene>
<proteinExistence type="predicted"/>
<protein>
    <submittedName>
        <fullName evidence="1">Uncharacterized protein</fullName>
    </submittedName>
</protein>
<keyword evidence="2" id="KW-1185">Reference proteome</keyword>
<name>A0ACC2WW09_9TREE</name>
<reference evidence="1" key="1">
    <citation type="submission" date="2023-04" db="EMBL/GenBank/DDBJ databases">
        <title>Draft Genome sequencing of Naganishia species isolated from polar environments using Oxford Nanopore Technology.</title>
        <authorList>
            <person name="Leo P."/>
            <person name="Venkateswaran K."/>
        </authorList>
    </citation>
    <scope>NUCLEOTIDE SEQUENCE</scope>
    <source>
        <strain evidence="1">MNA-CCFEE 5425</strain>
    </source>
</reference>
<comment type="caution">
    <text evidence="1">The sequence shown here is derived from an EMBL/GenBank/DDBJ whole genome shotgun (WGS) entry which is preliminary data.</text>
</comment>
<sequence>MLQHEISRQGSTFSEGMLNSINLEHQFAFTHNGGVGSSNSYASPKGNPHSQATRSHAYPEPVTAQHSMPSPPPTRPGLARPARQYYALIPGSDQPQLMPDYQPDDSEDSLLDPSSGKSKKIPSGISGGKIYVCMGYGDCAKTFTRSEHLARHIRKHTGERPFSCHCGRAFSRLDNLRQHVSSCHAEEFAANQSLLASLGEVHTHLSIKALRDQKRAGQVIDLSKDSAKKAGRKPRTKDPKKLKRESISSIQAVETEAEAEAGPGPSTFSHRSFHQTPASSIPEVTTMQAQTSEYAVPPAGNDHSYGPAANNGLPVSHMASNHNSAMEPETTQIHNPTRLSPDIPIRNLPVGPYGRPWTASRPPTSQAPQLQQQYARPVTQGSNPDSRPSTANPPHHYVVPANNYVPQTVIVNSGQATGAGHPPPIYMSNGRPISRRERESIVSATYLADRHHQPHHIVSSNSPNSIRPAVQQSLDNQDRQDLQPQGGTHRIHSPYVYSHEQRHSIDGHVSAGYPRSPYEPVPVRAHDGMSGQQTSCDGYGQPYEAYGQGIPTYPSVPPTPRTMQHTPQGRLVPMYSANSLSSSNPSHTSSGSLASRHSRRSALSSGGHYIAEQHQPLETFRRIGPASSSQIAEIYGNSVGAQESPFSYHPPPTATGHSTGQIFNQAQGPQGQVAYAMPMEQQQQQEAPADMAHYIMSGRNQRRRPSLPIESLVDGVSESGISLPMVTAAPPSHTQQAVYYTLPYGPEAAPTDYPPAPAPSGYSFPGGGGGQAIYSQQLIPRGPPPPSHMEWDPHGGSGRAEDPLVGQMDAKARALLEGHNFS</sequence>
<accession>A0ACC2WW09</accession>
<evidence type="ECO:0000313" key="1">
    <source>
        <dbReference type="EMBL" id="KAJ9115822.1"/>
    </source>
</evidence>
<dbReference type="Proteomes" id="UP001243375">
    <property type="component" value="Unassembled WGS sequence"/>
</dbReference>
<evidence type="ECO:0000313" key="2">
    <source>
        <dbReference type="Proteomes" id="UP001243375"/>
    </source>
</evidence>
<dbReference type="EMBL" id="JASBWU010000015">
    <property type="protein sequence ID" value="KAJ9115822.1"/>
    <property type="molecule type" value="Genomic_DNA"/>
</dbReference>
<organism evidence="1 2">
    <name type="scientific">Naganishia vaughanmartiniae</name>
    <dbReference type="NCBI Taxonomy" id="1424756"/>
    <lineage>
        <taxon>Eukaryota</taxon>
        <taxon>Fungi</taxon>
        <taxon>Dikarya</taxon>
        <taxon>Basidiomycota</taxon>
        <taxon>Agaricomycotina</taxon>
        <taxon>Tremellomycetes</taxon>
        <taxon>Filobasidiales</taxon>
        <taxon>Filobasidiaceae</taxon>
        <taxon>Naganishia</taxon>
    </lineage>
</organism>